<dbReference type="PROSITE" id="PS50043">
    <property type="entry name" value="HTH_LUXR_2"/>
    <property type="match status" value="1"/>
</dbReference>
<protein>
    <submittedName>
        <fullName evidence="5">Helix-turn-helix domain-containing protein</fullName>
    </submittedName>
</protein>
<keyword evidence="1" id="KW-0805">Transcription regulation</keyword>
<evidence type="ECO:0000256" key="2">
    <source>
        <dbReference type="ARBA" id="ARBA00023125"/>
    </source>
</evidence>
<dbReference type="SUPFAM" id="SSF46894">
    <property type="entry name" value="C-terminal effector domain of the bipartite response regulators"/>
    <property type="match status" value="1"/>
</dbReference>
<evidence type="ECO:0000313" key="5">
    <source>
        <dbReference type="EMBL" id="MBW5487225.1"/>
    </source>
</evidence>
<dbReference type="Gene3D" id="1.10.10.10">
    <property type="entry name" value="Winged helix-like DNA-binding domain superfamily/Winged helix DNA-binding domain"/>
    <property type="match status" value="1"/>
</dbReference>
<gene>
    <name evidence="5" type="ORF">GPJ59_36850</name>
</gene>
<sequence>MPALAGLAAPALTPREREIAALAAQGLPSRAIAVRLGLSPRTVDNHLTSIYAKLGIPGRTDLASILSP</sequence>
<dbReference type="Pfam" id="PF00196">
    <property type="entry name" value="GerE"/>
    <property type="match status" value="1"/>
</dbReference>
<evidence type="ECO:0000256" key="1">
    <source>
        <dbReference type="ARBA" id="ARBA00023015"/>
    </source>
</evidence>
<keyword evidence="2" id="KW-0238">DNA-binding</keyword>
<accession>A0ABS6ZHH8</accession>
<evidence type="ECO:0000256" key="3">
    <source>
        <dbReference type="ARBA" id="ARBA00023163"/>
    </source>
</evidence>
<comment type="caution">
    <text evidence="5">The sequence shown here is derived from an EMBL/GenBank/DDBJ whole genome shotgun (WGS) entry which is preliminary data.</text>
</comment>
<reference evidence="5 6" key="1">
    <citation type="submission" date="2019-12" db="EMBL/GenBank/DDBJ databases">
        <title>Genome sequence of Streptomyces bambusae.</title>
        <authorList>
            <person name="Bansal K."/>
            <person name="Choksket S."/>
            <person name="Korpole S."/>
            <person name="Patil P.B."/>
        </authorList>
    </citation>
    <scope>NUCLEOTIDE SEQUENCE [LARGE SCALE GENOMIC DNA]</scope>
    <source>
        <strain evidence="5 6">SK60</strain>
    </source>
</reference>
<dbReference type="Proteomes" id="UP000812013">
    <property type="component" value="Unassembled WGS sequence"/>
</dbReference>
<evidence type="ECO:0000313" key="6">
    <source>
        <dbReference type="Proteomes" id="UP000812013"/>
    </source>
</evidence>
<feature type="domain" description="HTH luxR-type" evidence="4">
    <location>
        <begin position="5"/>
        <end position="68"/>
    </location>
</feature>
<dbReference type="PANTHER" id="PTHR44688">
    <property type="entry name" value="DNA-BINDING TRANSCRIPTIONAL ACTIVATOR DEVR_DOSR"/>
    <property type="match status" value="1"/>
</dbReference>
<dbReference type="PRINTS" id="PR00038">
    <property type="entry name" value="HTHLUXR"/>
</dbReference>
<dbReference type="InterPro" id="IPR000792">
    <property type="entry name" value="Tscrpt_reg_LuxR_C"/>
</dbReference>
<name>A0ABS6ZHH8_9ACTN</name>
<dbReference type="InterPro" id="IPR036388">
    <property type="entry name" value="WH-like_DNA-bd_sf"/>
</dbReference>
<dbReference type="PANTHER" id="PTHR44688:SF16">
    <property type="entry name" value="DNA-BINDING TRANSCRIPTIONAL ACTIVATOR DEVR_DOSR"/>
    <property type="match status" value="1"/>
</dbReference>
<keyword evidence="3" id="KW-0804">Transcription</keyword>
<keyword evidence="6" id="KW-1185">Reference proteome</keyword>
<organism evidence="5 6">
    <name type="scientific">Streptomyces bambusae</name>
    <dbReference type="NCBI Taxonomy" id="1550616"/>
    <lineage>
        <taxon>Bacteria</taxon>
        <taxon>Bacillati</taxon>
        <taxon>Actinomycetota</taxon>
        <taxon>Actinomycetes</taxon>
        <taxon>Kitasatosporales</taxon>
        <taxon>Streptomycetaceae</taxon>
        <taxon>Streptomyces</taxon>
    </lineage>
</organism>
<dbReference type="PROSITE" id="PS00622">
    <property type="entry name" value="HTH_LUXR_1"/>
    <property type="match status" value="1"/>
</dbReference>
<dbReference type="EMBL" id="WTFF01000750">
    <property type="protein sequence ID" value="MBW5487225.1"/>
    <property type="molecule type" value="Genomic_DNA"/>
</dbReference>
<evidence type="ECO:0000259" key="4">
    <source>
        <dbReference type="PROSITE" id="PS50043"/>
    </source>
</evidence>
<dbReference type="CDD" id="cd06170">
    <property type="entry name" value="LuxR_C_like"/>
    <property type="match status" value="1"/>
</dbReference>
<proteinExistence type="predicted"/>
<dbReference type="InterPro" id="IPR016032">
    <property type="entry name" value="Sig_transdc_resp-reg_C-effctor"/>
</dbReference>
<dbReference type="SMART" id="SM00421">
    <property type="entry name" value="HTH_LUXR"/>
    <property type="match status" value="1"/>
</dbReference>